<organism evidence="1 2">
    <name type="scientific">Prunus armeniaca</name>
    <name type="common">Apricot</name>
    <name type="synonym">Armeniaca vulgaris</name>
    <dbReference type="NCBI Taxonomy" id="36596"/>
    <lineage>
        <taxon>Eukaryota</taxon>
        <taxon>Viridiplantae</taxon>
        <taxon>Streptophyta</taxon>
        <taxon>Embryophyta</taxon>
        <taxon>Tracheophyta</taxon>
        <taxon>Spermatophyta</taxon>
        <taxon>Magnoliopsida</taxon>
        <taxon>eudicotyledons</taxon>
        <taxon>Gunneridae</taxon>
        <taxon>Pentapetalae</taxon>
        <taxon>rosids</taxon>
        <taxon>fabids</taxon>
        <taxon>Rosales</taxon>
        <taxon>Rosaceae</taxon>
        <taxon>Amygdaloideae</taxon>
        <taxon>Amygdaleae</taxon>
        <taxon>Prunus</taxon>
    </lineage>
</organism>
<reference evidence="1 2" key="1">
    <citation type="submission" date="2020-05" db="EMBL/GenBank/DDBJ databases">
        <authorList>
            <person name="Campoy J."/>
            <person name="Schneeberger K."/>
            <person name="Spophaly S."/>
        </authorList>
    </citation>
    <scope>NUCLEOTIDE SEQUENCE [LARGE SCALE GENOMIC DNA]</scope>
    <source>
        <strain evidence="1">PruArmRojPasFocal</strain>
    </source>
</reference>
<protein>
    <submittedName>
        <fullName evidence="1">Uncharacterized protein</fullName>
    </submittedName>
</protein>
<name>A0A6J5V3Q5_PRUAR</name>
<dbReference type="EMBL" id="CAEKDK010000006">
    <property type="protein sequence ID" value="CAB4282851.1"/>
    <property type="molecule type" value="Genomic_DNA"/>
</dbReference>
<accession>A0A6J5V3Q5</accession>
<evidence type="ECO:0000313" key="1">
    <source>
        <dbReference type="EMBL" id="CAB4282851.1"/>
    </source>
</evidence>
<sequence>MQRRAWVGPKFGLGLELPWSPTEQQQQQQQHQQHYASLSLNLKLSCGFSKNLLKLLEGEVDGEIC</sequence>
<proteinExistence type="predicted"/>
<evidence type="ECO:0000313" key="2">
    <source>
        <dbReference type="Proteomes" id="UP000507222"/>
    </source>
</evidence>
<dbReference type="Proteomes" id="UP000507222">
    <property type="component" value="Unassembled WGS sequence"/>
</dbReference>
<dbReference type="AlphaFoldDB" id="A0A6J5V3Q5"/>
<gene>
    <name evidence="1" type="ORF">CURHAP_LOCUS36508</name>
</gene>